<accession>A0A0P6BKX4</accession>
<protein>
    <submittedName>
        <fullName evidence="1">Uncharacterized protein</fullName>
    </submittedName>
</protein>
<evidence type="ECO:0000313" key="1">
    <source>
        <dbReference type="EMBL" id="JAN66642.1"/>
    </source>
</evidence>
<name>A0A0P6BKX4_9CRUS</name>
<organism evidence="1">
    <name type="scientific">Daphnia magna</name>
    <dbReference type="NCBI Taxonomy" id="35525"/>
    <lineage>
        <taxon>Eukaryota</taxon>
        <taxon>Metazoa</taxon>
        <taxon>Ecdysozoa</taxon>
        <taxon>Arthropoda</taxon>
        <taxon>Crustacea</taxon>
        <taxon>Branchiopoda</taxon>
        <taxon>Diplostraca</taxon>
        <taxon>Cladocera</taxon>
        <taxon>Anomopoda</taxon>
        <taxon>Daphniidae</taxon>
        <taxon>Daphnia</taxon>
    </lineage>
</organism>
<dbReference type="AlphaFoldDB" id="A0A0P6BKX4"/>
<reference evidence="1" key="1">
    <citation type="submission" date="2015-10" db="EMBL/GenBank/DDBJ databases">
        <title>EvidentialGene: Evidence-directed Construction of Complete mRNA Transcriptomes without Genomes.</title>
        <authorList>
            <person name="Gilbert D.G."/>
        </authorList>
    </citation>
    <scope>NUCLEOTIDE SEQUENCE</scope>
</reference>
<dbReference type="EMBL" id="GDIQ01028095">
    <property type="protein sequence ID" value="JAN66642.1"/>
    <property type="molecule type" value="Transcribed_RNA"/>
</dbReference>
<sequence length="60" mass="7158">MSKQSLLRITLPDLRSALNWIKRHARPISTRQYHNFLFLFSKHILIDSFVSSSWQLECIN</sequence>
<proteinExistence type="predicted"/>